<name>A0A850R7K9_PHODD</name>
<gene>
    <name evidence="1" type="ORF">HWA77_21875</name>
</gene>
<comment type="caution">
    <text evidence="1">The sequence shown here is derived from an EMBL/GenBank/DDBJ whole genome shotgun (WGS) entry which is preliminary data.</text>
</comment>
<reference evidence="1 2" key="1">
    <citation type="submission" date="2020-06" db="EMBL/GenBank/DDBJ databases">
        <title>Photobacterium damselae subsp. damselae comparative genomics.</title>
        <authorList>
            <person name="Osorio C.R."/>
        </authorList>
    </citation>
    <scope>NUCLEOTIDE SEQUENCE [LARGE SCALE GENOMIC DNA]</scope>
    <source>
        <strain evidence="1 2">TW250/03</strain>
    </source>
</reference>
<sequence length="54" mass="6325">MSENKTKKNGFTEQERLVIFRTIEDARLGRKPDRTKRPKKVILDYDDGETTISV</sequence>
<proteinExistence type="predicted"/>
<accession>A0A850R7K9</accession>
<evidence type="ECO:0000313" key="2">
    <source>
        <dbReference type="Proteomes" id="UP000533429"/>
    </source>
</evidence>
<protein>
    <submittedName>
        <fullName evidence="1">Uncharacterized protein</fullName>
    </submittedName>
</protein>
<dbReference type="AlphaFoldDB" id="A0A850R7K9"/>
<evidence type="ECO:0000313" key="1">
    <source>
        <dbReference type="EMBL" id="NVP02861.1"/>
    </source>
</evidence>
<dbReference type="Proteomes" id="UP000533429">
    <property type="component" value="Unassembled WGS sequence"/>
</dbReference>
<dbReference type="EMBL" id="JABXOR010001419">
    <property type="protein sequence ID" value="NVP02861.1"/>
    <property type="molecule type" value="Genomic_DNA"/>
</dbReference>
<organism evidence="1 2">
    <name type="scientific">Photobacterium damselae subsp. damselae</name>
    <name type="common">Listonella damsela</name>
    <dbReference type="NCBI Taxonomy" id="85581"/>
    <lineage>
        <taxon>Bacteria</taxon>
        <taxon>Pseudomonadati</taxon>
        <taxon>Pseudomonadota</taxon>
        <taxon>Gammaproteobacteria</taxon>
        <taxon>Vibrionales</taxon>
        <taxon>Vibrionaceae</taxon>
        <taxon>Photobacterium</taxon>
    </lineage>
</organism>